<evidence type="ECO:0000313" key="3">
    <source>
        <dbReference type="Proteomes" id="UP000037594"/>
    </source>
</evidence>
<dbReference type="NCBIfam" id="TIGR01869">
    <property type="entry name" value="casC_Cse4"/>
    <property type="match status" value="1"/>
</dbReference>
<dbReference type="Proteomes" id="UP000037594">
    <property type="component" value="Unassembled WGS sequence"/>
</dbReference>
<feature type="region of interest" description="Disordered" evidence="1">
    <location>
        <begin position="146"/>
        <end position="166"/>
    </location>
</feature>
<dbReference type="PATRIC" id="fig|451644.5.peg.1210"/>
<name>A0A0J8X2B4_9MYCO</name>
<proteinExistence type="predicted"/>
<dbReference type="AlphaFoldDB" id="A0A0J8X2B4"/>
<dbReference type="Pfam" id="PF09344">
    <property type="entry name" value="Cas_CT1975"/>
    <property type="match status" value="1"/>
</dbReference>
<evidence type="ECO:0000313" key="2">
    <source>
        <dbReference type="EMBL" id="KMV19599.1"/>
    </source>
</evidence>
<dbReference type="RefSeq" id="WP_048895536.1">
    <property type="nucleotide sequence ID" value="NZ_LFOD01000003.1"/>
</dbReference>
<comment type="caution">
    <text evidence="2">The sequence shown here is derived from an EMBL/GenBank/DDBJ whole genome shotgun (WGS) entry which is preliminary data.</text>
</comment>
<accession>A0A0J8X2B4</accession>
<evidence type="ECO:0008006" key="4">
    <source>
        <dbReference type="Google" id="ProtNLM"/>
    </source>
</evidence>
<evidence type="ECO:0000256" key="1">
    <source>
        <dbReference type="SAM" id="MobiDB-lite"/>
    </source>
</evidence>
<dbReference type="OrthoDB" id="5291250at2"/>
<dbReference type="EMBL" id="LFOD01000003">
    <property type="protein sequence ID" value="KMV19599.1"/>
    <property type="molecule type" value="Genomic_DNA"/>
</dbReference>
<protein>
    <recommendedName>
        <fullName evidence="4">Type I-E CRISPR-associated protein Cas7/Cse4/CasC</fullName>
    </recommendedName>
</protein>
<sequence>MSTIINLHAIQAVPASLLNRDDTNSAKTITFGGVARTRVSSQSFKRAIRNLMREEAVAGGAFSFRSNRWPARIVDVLVSDHDLAFERAQALTASAFASAGFELNEDKGITKVSIFARENLAEQVAAAIAAHEDEFVEKTVAKAAKKPARGKARTAEETPSDEPEEELKLIAPEAVVKAFHTALSVDDAVDLAAFGRMLATKEKLDLRVDGAVAVDHAMSVEAAAVVDDFYTAVDDLSVGEEAASNNLGVVDLTAPVFYRTLAIDVDQLRSNLASAADPDALTATAIRSIIGAFVRAVPSAKKNSTNVGTLPSLIVGTVGTKRLTAHNAFTVPITGDTVIADATDALLRTLQTQRRLTAAQKTVLLSGDPTADAALDSAADAIDAINATVAADLDEFTAEVAA</sequence>
<reference evidence="2 3" key="1">
    <citation type="submission" date="2015-06" db="EMBL/GenBank/DDBJ databases">
        <title>Genome sequence of Mycobacterium conceptionense strain MLE.</title>
        <authorList>
            <person name="Greninger A.L."/>
            <person name="Cunningham G."/>
            <person name="Chiu C.Y."/>
            <person name="Miller S."/>
        </authorList>
    </citation>
    <scope>NUCLEOTIDE SEQUENCE [LARGE SCALE GENOMIC DNA]</scope>
    <source>
        <strain evidence="2 3">MLE</strain>
    </source>
</reference>
<dbReference type="InterPro" id="IPR010148">
    <property type="entry name" value="CRISPR-assoc_prot_CT1975"/>
</dbReference>
<gene>
    <name evidence="2" type="ORF">ACT17_05990</name>
</gene>
<organism evidence="2 3">
    <name type="scientific">Mycolicibacterium conceptionense</name>
    <dbReference type="NCBI Taxonomy" id="451644"/>
    <lineage>
        <taxon>Bacteria</taxon>
        <taxon>Bacillati</taxon>
        <taxon>Actinomycetota</taxon>
        <taxon>Actinomycetes</taxon>
        <taxon>Mycobacteriales</taxon>
        <taxon>Mycobacteriaceae</taxon>
        <taxon>Mycolicibacterium</taxon>
    </lineage>
</organism>